<keyword evidence="2" id="KW-1185">Reference proteome</keyword>
<gene>
    <name evidence="1" type="ORF">Pan216_43330</name>
</gene>
<dbReference type="AlphaFoldDB" id="A0A518B912"/>
<dbReference type="PROSITE" id="PS51257">
    <property type="entry name" value="PROKAR_LIPOPROTEIN"/>
    <property type="match status" value="1"/>
</dbReference>
<proteinExistence type="predicted"/>
<evidence type="ECO:0000313" key="1">
    <source>
        <dbReference type="EMBL" id="QDU63453.1"/>
    </source>
</evidence>
<dbReference type="KEGG" id="knv:Pan216_43330"/>
<name>A0A518B912_9BACT</name>
<reference evidence="1 2" key="1">
    <citation type="submission" date="2019-02" db="EMBL/GenBank/DDBJ databases">
        <title>Deep-cultivation of Planctomycetes and their phenomic and genomic characterization uncovers novel biology.</title>
        <authorList>
            <person name="Wiegand S."/>
            <person name="Jogler M."/>
            <person name="Boedeker C."/>
            <person name="Pinto D."/>
            <person name="Vollmers J."/>
            <person name="Rivas-Marin E."/>
            <person name="Kohn T."/>
            <person name="Peeters S.H."/>
            <person name="Heuer A."/>
            <person name="Rast P."/>
            <person name="Oberbeckmann S."/>
            <person name="Bunk B."/>
            <person name="Jeske O."/>
            <person name="Meyerdierks A."/>
            <person name="Storesund J.E."/>
            <person name="Kallscheuer N."/>
            <person name="Luecker S."/>
            <person name="Lage O.M."/>
            <person name="Pohl T."/>
            <person name="Merkel B.J."/>
            <person name="Hornburger P."/>
            <person name="Mueller R.-W."/>
            <person name="Bruemmer F."/>
            <person name="Labrenz M."/>
            <person name="Spormann A.M."/>
            <person name="Op den Camp H."/>
            <person name="Overmann J."/>
            <person name="Amann R."/>
            <person name="Jetten M.S.M."/>
            <person name="Mascher T."/>
            <person name="Medema M.H."/>
            <person name="Devos D.P."/>
            <person name="Kaster A.-K."/>
            <person name="Ovreas L."/>
            <person name="Rohde M."/>
            <person name="Galperin M.Y."/>
            <person name="Jogler C."/>
        </authorList>
    </citation>
    <scope>NUCLEOTIDE SEQUENCE [LARGE SCALE GENOMIC DNA]</scope>
    <source>
        <strain evidence="1 2">Pan216</strain>
    </source>
</reference>
<evidence type="ECO:0000313" key="2">
    <source>
        <dbReference type="Proteomes" id="UP000317093"/>
    </source>
</evidence>
<accession>A0A518B912</accession>
<evidence type="ECO:0008006" key="3">
    <source>
        <dbReference type="Google" id="ProtNLM"/>
    </source>
</evidence>
<dbReference type="EMBL" id="CP036279">
    <property type="protein sequence ID" value="QDU63453.1"/>
    <property type="molecule type" value="Genomic_DNA"/>
</dbReference>
<organism evidence="1 2">
    <name type="scientific">Kolteria novifilia</name>
    <dbReference type="NCBI Taxonomy" id="2527975"/>
    <lineage>
        <taxon>Bacteria</taxon>
        <taxon>Pseudomonadati</taxon>
        <taxon>Planctomycetota</taxon>
        <taxon>Planctomycetia</taxon>
        <taxon>Kolteriales</taxon>
        <taxon>Kolteriaceae</taxon>
        <taxon>Kolteria</taxon>
    </lineage>
</organism>
<sequence length="142" mass="15162">MFNPRNPLFLLAVVVATTSLGCGSGDHGPKRFPISGEVTFDGEPIEMGDILFVPEDADAATDAGSIRGGTYHLEATAGAKRVEIRAIREIPGKLVEDGANPGKKRAAEEEFIPAQFNSESRLTVDVATNGSQTFDFNLESHD</sequence>
<protein>
    <recommendedName>
        <fullName evidence="3">Lipoprotein</fullName>
    </recommendedName>
</protein>
<dbReference type="Proteomes" id="UP000317093">
    <property type="component" value="Chromosome"/>
</dbReference>